<evidence type="ECO:0000313" key="1">
    <source>
        <dbReference type="EMBL" id="KAH7857289.1"/>
    </source>
</evidence>
<proteinExistence type="predicted"/>
<sequence>MADKSRGRASFWTRADALLRKNLTFQKRNTKATIRLILYPYILCLILEDTALPACYIDLVIPSGSGVERSPLFFLINFRKKPLSSSSFKRPRFERQESKVVIELDKPDVAQEREKVEQLLLKPNTNHSIICFNLKKVYPRRDGNPEKFAARGMSLALPQGECFGMVGPNGAGKTSFINMAVEESLKSVNLFHGGVADKTAGTYSGAHSMEEAEHLCDRLGIFVDGSLQCIGNPKELKARYGGSYVFTMTTSSNHEEEVENLVKNLSPNANKI</sequence>
<accession>A0ACB7YVM0</accession>
<protein>
    <submittedName>
        <fullName evidence="1">Uncharacterized protein</fullName>
    </submittedName>
</protein>
<reference evidence="1 2" key="1">
    <citation type="journal article" date="2021" name="Hortic Res">
        <title>High-quality reference genome and annotation aids understanding of berry development for evergreen blueberry (Vaccinium darrowii).</title>
        <authorList>
            <person name="Yu J."/>
            <person name="Hulse-Kemp A.M."/>
            <person name="Babiker E."/>
            <person name="Staton M."/>
        </authorList>
    </citation>
    <scope>NUCLEOTIDE SEQUENCE [LARGE SCALE GENOMIC DNA]</scope>
    <source>
        <strain evidence="2">cv. NJ 8807/NJ 8810</strain>
        <tissue evidence="1">Young leaf</tissue>
    </source>
</reference>
<gene>
    <name evidence="1" type="ORF">Vadar_010935</name>
</gene>
<dbReference type="EMBL" id="CM037153">
    <property type="protein sequence ID" value="KAH7857289.1"/>
    <property type="molecule type" value="Genomic_DNA"/>
</dbReference>
<keyword evidence="2" id="KW-1185">Reference proteome</keyword>
<evidence type="ECO:0000313" key="2">
    <source>
        <dbReference type="Proteomes" id="UP000828048"/>
    </source>
</evidence>
<organism evidence="1 2">
    <name type="scientific">Vaccinium darrowii</name>
    <dbReference type="NCBI Taxonomy" id="229202"/>
    <lineage>
        <taxon>Eukaryota</taxon>
        <taxon>Viridiplantae</taxon>
        <taxon>Streptophyta</taxon>
        <taxon>Embryophyta</taxon>
        <taxon>Tracheophyta</taxon>
        <taxon>Spermatophyta</taxon>
        <taxon>Magnoliopsida</taxon>
        <taxon>eudicotyledons</taxon>
        <taxon>Gunneridae</taxon>
        <taxon>Pentapetalae</taxon>
        <taxon>asterids</taxon>
        <taxon>Ericales</taxon>
        <taxon>Ericaceae</taxon>
        <taxon>Vaccinioideae</taxon>
        <taxon>Vaccinieae</taxon>
        <taxon>Vaccinium</taxon>
    </lineage>
</organism>
<name>A0ACB7YVM0_9ERIC</name>
<dbReference type="Proteomes" id="UP000828048">
    <property type="component" value="Chromosome 3"/>
</dbReference>
<comment type="caution">
    <text evidence="1">The sequence shown here is derived from an EMBL/GenBank/DDBJ whole genome shotgun (WGS) entry which is preliminary data.</text>
</comment>